<evidence type="ECO:0000256" key="3">
    <source>
        <dbReference type="ARBA" id="ARBA00022692"/>
    </source>
</evidence>
<dbReference type="InterPro" id="IPR001594">
    <property type="entry name" value="Palmitoyltrfase_DHHC"/>
</dbReference>
<evidence type="ECO:0000256" key="9">
    <source>
        <dbReference type="ARBA" id="ARBA00048048"/>
    </source>
</evidence>
<evidence type="ECO:0000256" key="2">
    <source>
        <dbReference type="ARBA" id="ARBA00022679"/>
    </source>
</evidence>
<feature type="transmembrane region" description="Helical" evidence="10">
    <location>
        <begin position="67"/>
        <end position="87"/>
    </location>
</feature>
<keyword evidence="8 10" id="KW-0012">Acyltransferase</keyword>
<comment type="domain">
    <text evidence="10">The DHHC domain is required for palmitoyltransferase activity.</text>
</comment>
<feature type="transmembrane region" description="Helical" evidence="10">
    <location>
        <begin position="93"/>
        <end position="115"/>
    </location>
</feature>
<keyword evidence="13" id="KW-1185">Reference proteome</keyword>
<evidence type="ECO:0000256" key="7">
    <source>
        <dbReference type="ARBA" id="ARBA00023288"/>
    </source>
</evidence>
<name>A0AAU9K0V0_9CILI</name>
<reference evidence="12" key="1">
    <citation type="submission" date="2021-09" db="EMBL/GenBank/DDBJ databases">
        <authorList>
            <consortium name="AG Swart"/>
            <person name="Singh M."/>
            <person name="Singh A."/>
            <person name="Seah K."/>
            <person name="Emmerich C."/>
        </authorList>
    </citation>
    <scope>NUCLEOTIDE SEQUENCE</scope>
    <source>
        <strain evidence="12">ATCC30299</strain>
    </source>
</reference>
<dbReference type="GO" id="GO:0006612">
    <property type="term" value="P:protein targeting to membrane"/>
    <property type="evidence" value="ECO:0007669"/>
    <property type="project" value="TreeGrafter"/>
</dbReference>
<dbReference type="Proteomes" id="UP001162131">
    <property type="component" value="Unassembled WGS sequence"/>
</dbReference>
<feature type="transmembrane region" description="Helical" evidence="10">
    <location>
        <begin position="214"/>
        <end position="241"/>
    </location>
</feature>
<dbReference type="GO" id="GO:0019706">
    <property type="term" value="F:protein-cysteine S-palmitoyltransferase activity"/>
    <property type="evidence" value="ECO:0007669"/>
    <property type="project" value="UniProtKB-EC"/>
</dbReference>
<keyword evidence="5 10" id="KW-0472">Membrane</keyword>
<comment type="similarity">
    <text evidence="10">Belongs to the DHHC palmitoyltransferase family.</text>
</comment>
<evidence type="ECO:0000313" key="13">
    <source>
        <dbReference type="Proteomes" id="UP001162131"/>
    </source>
</evidence>
<keyword evidence="7" id="KW-0449">Lipoprotein</keyword>
<dbReference type="EMBL" id="CAJZBQ010000053">
    <property type="protein sequence ID" value="CAG9331522.1"/>
    <property type="molecule type" value="Genomic_DNA"/>
</dbReference>
<proteinExistence type="inferred from homology"/>
<dbReference type="EC" id="2.3.1.225" evidence="10"/>
<feature type="transmembrane region" description="Helical" evidence="10">
    <location>
        <begin position="261"/>
        <end position="284"/>
    </location>
</feature>
<gene>
    <name evidence="12" type="ORF">BSTOLATCC_MIC53590</name>
</gene>
<keyword evidence="6" id="KW-0564">Palmitate</keyword>
<organism evidence="12 13">
    <name type="scientific">Blepharisma stoltei</name>
    <dbReference type="NCBI Taxonomy" id="1481888"/>
    <lineage>
        <taxon>Eukaryota</taxon>
        <taxon>Sar</taxon>
        <taxon>Alveolata</taxon>
        <taxon>Ciliophora</taxon>
        <taxon>Postciliodesmatophora</taxon>
        <taxon>Heterotrichea</taxon>
        <taxon>Heterotrichida</taxon>
        <taxon>Blepharismidae</taxon>
        <taxon>Blepharisma</taxon>
    </lineage>
</organism>
<evidence type="ECO:0000256" key="4">
    <source>
        <dbReference type="ARBA" id="ARBA00022989"/>
    </source>
</evidence>
<dbReference type="AlphaFoldDB" id="A0AAU9K0V0"/>
<feature type="domain" description="Palmitoyltransferase DHHC" evidence="11">
    <location>
        <begin position="169"/>
        <end position="295"/>
    </location>
</feature>
<dbReference type="PANTHER" id="PTHR22883">
    <property type="entry name" value="ZINC FINGER DHHC DOMAIN CONTAINING PROTEIN"/>
    <property type="match status" value="1"/>
</dbReference>
<protein>
    <recommendedName>
        <fullName evidence="10">Palmitoyltransferase</fullName>
        <ecNumber evidence="10">2.3.1.225</ecNumber>
    </recommendedName>
</protein>
<comment type="caution">
    <text evidence="12">The sequence shown here is derived from an EMBL/GenBank/DDBJ whole genome shotgun (WGS) entry which is preliminary data.</text>
</comment>
<dbReference type="PROSITE" id="PS50216">
    <property type="entry name" value="DHHC"/>
    <property type="match status" value="1"/>
</dbReference>
<comment type="catalytic activity">
    <reaction evidence="9 10">
        <text>L-cysteinyl-[protein] + hexadecanoyl-CoA = S-hexadecanoyl-L-cysteinyl-[protein] + CoA</text>
        <dbReference type="Rhea" id="RHEA:36683"/>
        <dbReference type="Rhea" id="RHEA-COMP:10131"/>
        <dbReference type="Rhea" id="RHEA-COMP:11032"/>
        <dbReference type="ChEBI" id="CHEBI:29950"/>
        <dbReference type="ChEBI" id="CHEBI:57287"/>
        <dbReference type="ChEBI" id="CHEBI:57379"/>
        <dbReference type="ChEBI" id="CHEBI:74151"/>
        <dbReference type="EC" id="2.3.1.225"/>
    </reaction>
</comment>
<dbReference type="PANTHER" id="PTHR22883:SF43">
    <property type="entry name" value="PALMITOYLTRANSFERASE APP"/>
    <property type="match status" value="1"/>
</dbReference>
<comment type="subcellular location">
    <subcellularLocation>
        <location evidence="1">Endomembrane system</location>
        <topology evidence="1">Multi-pass membrane protein</topology>
    </subcellularLocation>
</comment>
<sequence length="385" mass="44604">MRNFILLDIQLRYFSRNYFIERIDFSKIQIFLSIPIIIMGKAYFLWPGTHKFYCDGRIMVGSDWHRPLITLLIHVTSGIIVIIFPLKNLDEKYFFSIIFGSIIIISTVFLILTSLTNPGYIPKQIPPFAFGPKYAPTLSFSMQLEPSKIAALDSKGFSIINNGRMILLKNCKSCFIARPPRATHCPECNLCVEKFDHHCPWLGNCIGKRNYHYFVCYIFFTTISSWFGLVICIIFIVKYFVNPHELQSVEYLMGIVVSTLYILSSIVFIHFLTGLLFYHLFLVITNQTTYEHIKKAWKSFGISPFSKSKFQNFNTAICPKKSPLLFAPRQKATMEYMHYQMSHSEFAIVKISHLKDINTQSIIETNETYINNETSGIELSTRKVE</sequence>
<evidence type="ECO:0000313" key="12">
    <source>
        <dbReference type="EMBL" id="CAG9331522.1"/>
    </source>
</evidence>
<evidence type="ECO:0000256" key="1">
    <source>
        <dbReference type="ARBA" id="ARBA00004127"/>
    </source>
</evidence>
<dbReference type="InterPro" id="IPR039859">
    <property type="entry name" value="PFA4/ZDH16/20/ERF2-like"/>
</dbReference>
<dbReference type="GO" id="GO:0005783">
    <property type="term" value="C:endoplasmic reticulum"/>
    <property type="evidence" value="ECO:0007669"/>
    <property type="project" value="TreeGrafter"/>
</dbReference>
<dbReference type="Pfam" id="PF01529">
    <property type="entry name" value="DHHC"/>
    <property type="match status" value="1"/>
</dbReference>
<keyword evidence="2 10" id="KW-0808">Transferase</keyword>
<evidence type="ECO:0000256" key="6">
    <source>
        <dbReference type="ARBA" id="ARBA00023139"/>
    </source>
</evidence>
<dbReference type="GO" id="GO:0005794">
    <property type="term" value="C:Golgi apparatus"/>
    <property type="evidence" value="ECO:0007669"/>
    <property type="project" value="TreeGrafter"/>
</dbReference>
<evidence type="ECO:0000256" key="8">
    <source>
        <dbReference type="ARBA" id="ARBA00023315"/>
    </source>
</evidence>
<evidence type="ECO:0000256" key="10">
    <source>
        <dbReference type="RuleBase" id="RU079119"/>
    </source>
</evidence>
<accession>A0AAU9K0V0</accession>
<keyword evidence="4 10" id="KW-1133">Transmembrane helix</keyword>
<keyword evidence="3 10" id="KW-0812">Transmembrane</keyword>
<evidence type="ECO:0000259" key="11">
    <source>
        <dbReference type="Pfam" id="PF01529"/>
    </source>
</evidence>
<feature type="transmembrane region" description="Helical" evidence="10">
    <location>
        <begin position="28"/>
        <end position="46"/>
    </location>
</feature>
<evidence type="ECO:0000256" key="5">
    <source>
        <dbReference type="ARBA" id="ARBA00023136"/>
    </source>
</evidence>